<name>A0A3D8TRR1_9LIST</name>
<reference evidence="2" key="1">
    <citation type="submission" date="2015-04" db="EMBL/GenBank/DDBJ databases">
        <authorList>
            <person name="Schardt J."/>
            <person name="Mueller-Herbst S."/>
            <person name="Scherer S."/>
            <person name="Huptas C."/>
        </authorList>
    </citation>
    <scope>NUCLEOTIDE SEQUENCE [LARGE SCALE GENOMIC DNA]</scope>
    <source>
        <strain evidence="2">Kiel-L1</strain>
    </source>
</reference>
<evidence type="ECO:0000313" key="1">
    <source>
        <dbReference type="EMBL" id="RDX01294.1"/>
    </source>
</evidence>
<comment type="caution">
    <text evidence="1">The sequence shown here is derived from an EMBL/GenBank/DDBJ whole genome shotgun (WGS) entry which is preliminary data.</text>
</comment>
<dbReference type="RefSeq" id="WP_115753552.1">
    <property type="nucleotide sequence ID" value="NZ_LARY01000002.1"/>
</dbReference>
<protein>
    <submittedName>
        <fullName evidence="1">Uncharacterized protein</fullName>
    </submittedName>
</protein>
<keyword evidence="2" id="KW-1185">Reference proteome</keyword>
<dbReference type="Proteomes" id="UP000257055">
    <property type="component" value="Unassembled WGS sequence"/>
</dbReference>
<accession>A0A3D8TRR1</accession>
<sequence length="136" mass="15909">MYGNVYDRERARALGDVAGEYKYQADVLKERLKSKDLTPNERANLIAAERELIRQAQKIALKRAVNKGAERIESELDDEMDRVRRRYPEMLEDLHSLQVQIKDAFDSVTGDAVQKWLQSTRTENIRRSQEDLKDAW</sequence>
<evidence type="ECO:0000313" key="2">
    <source>
        <dbReference type="Proteomes" id="UP000257055"/>
    </source>
</evidence>
<gene>
    <name evidence="1" type="ORF">UR08_10255</name>
</gene>
<dbReference type="EMBL" id="LARY01000002">
    <property type="protein sequence ID" value="RDX01294.1"/>
    <property type="molecule type" value="Genomic_DNA"/>
</dbReference>
<organism evidence="1 2">
    <name type="scientific">Listeria kieliensis</name>
    <dbReference type="NCBI Taxonomy" id="1621700"/>
    <lineage>
        <taxon>Bacteria</taxon>
        <taxon>Bacillati</taxon>
        <taxon>Bacillota</taxon>
        <taxon>Bacilli</taxon>
        <taxon>Bacillales</taxon>
        <taxon>Listeriaceae</taxon>
        <taxon>Listeria</taxon>
    </lineage>
</organism>
<dbReference type="AlphaFoldDB" id="A0A3D8TRR1"/>
<proteinExistence type="predicted"/>